<dbReference type="AlphaFoldDB" id="A7F0M3"/>
<dbReference type="GeneID" id="5484179"/>
<gene>
    <name evidence="1" type="ORF">SS1G_11141</name>
</gene>
<dbReference type="InParanoid" id="A7F0M3"/>
<dbReference type="EMBL" id="CH476637">
    <property type="protein sequence ID" value="EDN95265.1"/>
    <property type="molecule type" value="Genomic_DNA"/>
</dbReference>
<dbReference type="KEGG" id="ssl:SS1G_11141"/>
<protein>
    <submittedName>
        <fullName evidence="1">Uncharacterized protein</fullName>
    </submittedName>
</protein>
<dbReference type="RefSeq" id="XP_001587900.1">
    <property type="nucleotide sequence ID" value="XM_001587850.1"/>
</dbReference>
<evidence type="ECO:0000313" key="1">
    <source>
        <dbReference type="EMBL" id="EDN95265.1"/>
    </source>
</evidence>
<reference evidence="2" key="1">
    <citation type="journal article" date="2011" name="PLoS Genet.">
        <title>Genomic analysis of the necrotrophic fungal pathogens Sclerotinia sclerotiorum and Botrytis cinerea.</title>
        <authorList>
            <person name="Amselem J."/>
            <person name="Cuomo C.A."/>
            <person name="van Kan J.A."/>
            <person name="Viaud M."/>
            <person name="Benito E.P."/>
            <person name="Couloux A."/>
            <person name="Coutinho P.M."/>
            <person name="de Vries R.P."/>
            <person name="Dyer P.S."/>
            <person name="Fillinger S."/>
            <person name="Fournier E."/>
            <person name="Gout L."/>
            <person name="Hahn M."/>
            <person name="Kohn L."/>
            <person name="Lapalu N."/>
            <person name="Plummer K.M."/>
            <person name="Pradier J.M."/>
            <person name="Quevillon E."/>
            <person name="Sharon A."/>
            <person name="Simon A."/>
            <person name="ten Have A."/>
            <person name="Tudzynski B."/>
            <person name="Tudzynski P."/>
            <person name="Wincker P."/>
            <person name="Andrew M."/>
            <person name="Anthouard V."/>
            <person name="Beever R.E."/>
            <person name="Beffa R."/>
            <person name="Benoit I."/>
            <person name="Bouzid O."/>
            <person name="Brault B."/>
            <person name="Chen Z."/>
            <person name="Choquer M."/>
            <person name="Collemare J."/>
            <person name="Cotton P."/>
            <person name="Danchin E.G."/>
            <person name="Da Silva C."/>
            <person name="Gautier A."/>
            <person name="Giraud C."/>
            <person name="Giraud T."/>
            <person name="Gonzalez C."/>
            <person name="Grossetete S."/>
            <person name="Guldener U."/>
            <person name="Henrissat B."/>
            <person name="Howlett B.J."/>
            <person name="Kodira C."/>
            <person name="Kretschmer M."/>
            <person name="Lappartient A."/>
            <person name="Leroch M."/>
            <person name="Levis C."/>
            <person name="Mauceli E."/>
            <person name="Neuveglise C."/>
            <person name="Oeser B."/>
            <person name="Pearson M."/>
            <person name="Poulain J."/>
            <person name="Poussereau N."/>
            <person name="Quesneville H."/>
            <person name="Rascle C."/>
            <person name="Schumacher J."/>
            <person name="Segurens B."/>
            <person name="Sexton A."/>
            <person name="Silva E."/>
            <person name="Sirven C."/>
            <person name="Soanes D.M."/>
            <person name="Talbot N.J."/>
            <person name="Templeton M."/>
            <person name="Yandava C."/>
            <person name="Yarden O."/>
            <person name="Zeng Q."/>
            <person name="Rollins J.A."/>
            <person name="Lebrun M.H."/>
            <person name="Dickman M."/>
        </authorList>
    </citation>
    <scope>NUCLEOTIDE SEQUENCE [LARGE SCALE GENOMIC DNA]</scope>
    <source>
        <strain evidence="2">ATCC 18683 / 1980 / Ss-1</strain>
    </source>
</reference>
<dbReference type="Proteomes" id="UP000001312">
    <property type="component" value="Unassembled WGS sequence"/>
</dbReference>
<accession>A7F0M3</accession>
<proteinExistence type="predicted"/>
<evidence type="ECO:0000313" key="2">
    <source>
        <dbReference type="Proteomes" id="UP000001312"/>
    </source>
</evidence>
<dbReference type="HOGENOM" id="CLU_3143918_0_0_1"/>
<sequence>MTPTLHVDSTRMRISPIVCGSTIIVRGHGTENITSYWNRANALRGPTRP</sequence>
<name>A7F0M3_SCLS1</name>
<keyword evidence="2" id="KW-1185">Reference proteome</keyword>
<organism evidence="1 2">
    <name type="scientific">Sclerotinia sclerotiorum (strain ATCC 18683 / 1980 / Ss-1)</name>
    <name type="common">White mold</name>
    <name type="synonym">Whetzelinia sclerotiorum</name>
    <dbReference type="NCBI Taxonomy" id="665079"/>
    <lineage>
        <taxon>Eukaryota</taxon>
        <taxon>Fungi</taxon>
        <taxon>Dikarya</taxon>
        <taxon>Ascomycota</taxon>
        <taxon>Pezizomycotina</taxon>
        <taxon>Leotiomycetes</taxon>
        <taxon>Helotiales</taxon>
        <taxon>Sclerotiniaceae</taxon>
        <taxon>Sclerotinia</taxon>
    </lineage>
</organism>